<dbReference type="GO" id="GO:0003677">
    <property type="term" value="F:DNA binding"/>
    <property type="evidence" value="ECO:0007669"/>
    <property type="project" value="UniProtKB-KW"/>
</dbReference>
<evidence type="ECO:0000256" key="8">
    <source>
        <dbReference type="ARBA" id="ARBA00030039"/>
    </source>
</evidence>
<evidence type="ECO:0000256" key="3">
    <source>
        <dbReference type="ARBA" id="ARBA00017411"/>
    </source>
</evidence>
<gene>
    <name evidence="9" type="ORF">D915_007027</name>
</gene>
<dbReference type="GO" id="GO:0005634">
    <property type="term" value="C:nucleus"/>
    <property type="evidence" value="ECO:0007669"/>
    <property type="project" value="UniProtKB-SubCell"/>
</dbReference>
<dbReference type="Gene3D" id="2.40.50.140">
    <property type="entry name" value="Nucleic acid-binding proteins"/>
    <property type="match status" value="1"/>
</dbReference>
<dbReference type="Proteomes" id="UP000230066">
    <property type="component" value="Unassembled WGS sequence"/>
</dbReference>
<evidence type="ECO:0000256" key="4">
    <source>
        <dbReference type="ARBA" id="ARBA00022454"/>
    </source>
</evidence>
<comment type="subcellular location">
    <subcellularLocation>
        <location evidence="2">Chromosome</location>
        <location evidence="2">Telomere</location>
    </subcellularLocation>
    <subcellularLocation>
        <location evidence="1">Nucleus</location>
    </subcellularLocation>
</comment>
<evidence type="ECO:0000256" key="7">
    <source>
        <dbReference type="ARBA" id="ARBA00023242"/>
    </source>
</evidence>
<keyword evidence="6" id="KW-0238">DNA-binding</keyword>
<comment type="caution">
    <text evidence="9">The sequence shown here is derived from an EMBL/GenBank/DDBJ whole genome shotgun (WGS) entry which is preliminary data.</text>
</comment>
<keyword evidence="5" id="KW-0779">Telomere</keyword>
<dbReference type="InterPro" id="IPR040260">
    <property type="entry name" value="RFA2-like"/>
</dbReference>
<evidence type="ECO:0000256" key="1">
    <source>
        <dbReference type="ARBA" id="ARBA00004123"/>
    </source>
</evidence>
<reference evidence="9" key="1">
    <citation type="submission" date="2019-03" db="EMBL/GenBank/DDBJ databases">
        <title>Improved annotation for the trematode Fasciola hepatica.</title>
        <authorList>
            <person name="Choi Y.-J."/>
            <person name="Martin J."/>
            <person name="Mitreva M."/>
        </authorList>
    </citation>
    <scope>NUCLEOTIDE SEQUENCE [LARGE SCALE GENOMIC DNA]</scope>
</reference>
<keyword evidence="10" id="KW-1185">Reference proteome</keyword>
<keyword evidence="4" id="KW-0158">Chromosome</keyword>
<proteinExistence type="predicted"/>
<organism evidence="9 10">
    <name type="scientific">Fasciola hepatica</name>
    <name type="common">Liver fluke</name>
    <dbReference type="NCBI Taxonomy" id="6192"/>
    <lineage>
        <taxon>Eukaryota</taxon>
        <taxon>Metazoa</taxon>
        <taxon>Spiralia</taxon>
        <taxon>Lophotrochozoa</taxon>
        <taxon>Platyhelminthes</taxon>
        <taxon>Trematoda</taxon>
        <taxon>Digenea</taxon>
        <taxon>Plagiorchiida</taxon>
        <taxon>Echinostomata</taxon>
        <taxon>Echinostomatoidea</taxon>
        <taxon>Fasciolidae</taxon>
        <taxon>Fasciola</taxon>
    </lineage>
</organism>
<dbReference type="InterPro" id="IPR012340">
    <property type="entry name" value="NA-bd_OB-fold"/>
</dbReference>
<dbReference type="PANTHER" id="PTHR13989:SF33">
    <property type="entry name" value="CST COMPLEX SUBUNIT STN1"/>
    <property type="match status" value="1"/>
</dbReference>
<name>A0A4E0R8Z4_FASHE</name>
<dbReference type="InterPro" id="IPR036388">
    <property type="entry name" value="WH-like_DNA-bd_sf"/>
</dbReference>
<dbReference type="EMBL" id="JXXN02002834">
    <property type="protein sequence ID" value="THD22331.1"/>
    <property type="molecule type" value="Genomic_DNA"/>
</dbReference>
<dbReference type="AlphaFoldDB" id="A0A4E0R8Z4"/>
<accession>A0A4E0R8Z4</accession>
<evidence type="ECO:0000256" key="5">
    <source>
        <dbReference type="ARBA" id="ARBA00022895"/>
    </source>
</evidence>
<sequence>MSLSLLDDSQWFSAATIALGKTFEEHAASSVVLDPLANEHYHLLISDLLKLHPAGDLDLFRFGPRWVLYVDIVGIIRTLFEREKFYLIELDDGTGCVTCTVWRQSDEYQSNQHRELRKNTADPEYTRVCEHLLSLACTGHSAWIREERLSLLQVGLPIRLRGRVKRFRGKINVNAFSYRVLSDAREELLEIIHRDRLRREIYQKPYDPGKIRDQVLKSLASNSAQLTVTDACRILEEDSLYTFTKLDLCLNSRLADRLTANSNPVIFDPSDAAPDWLSDNSDGIRDVKNLVDELLKHLLAEGWIYPSSEPIGGRTAYHFLNGDNRVVDAVLTAIRTITSSRSEEKGASARNILNTVRLSKLGDWHRLSVSAVRRILDRLEENSQIFQVQPFVYKIA</sequence>
<evidence type="ECO:0000256" key="2">
    <source>
        <dbReference type="ARBA" id="ARBA00004574"/>
    </source>
</evidence>
<protein>
    <recommendedName>
        <fullName evidence="3">CST complex subunit STN1</fullName>
    </recommendedName>
    <alternativeName>
        <fullName evidence="8">Suppressor of cdc thirteen homolog</fullName>
    </alternativeName>
</protein>
<keyword evidence="7" id="KW-0539">Nucleus</keyword>
<evidence type="ECO:0000256" key="6">
    <source>
        <dbReference type="ARBA" id="ARBA00023125"/>
    </source>
</evidence>
<evidence type="ECO:0000313" key="10">
    <source>
        <dbReference type="Proteomes" id="UP000230066"/>
    </source>
</evidence>
<dbReference type="GO" id="GO:0000781">
    <property type="term" value="C:chromosome, telomeric region"/>
    <property type="evidence" value="ECO:0007669"/>
    <property type="project" value="UniProtKB-SubCell"/>
</dbReference>
<evidence type="ECO:0000313" key="9">
    <source>
        <dbReference type="EMBL" id="THD22331.1"/>
    </source>
</evidence>
<dbReference type="Gene3D" id="1.10.10.10">
    <property type="entry name" value="Winged helix-like DNA-binding domain superfamily/Winged helix DNA-binding domain"/>
    <property type="match status" value="1"/>
</dbReference>
<dbReference type="PANTHER" id="PTHR13989">
    <property type="entry name" value="REPLICATION PROTEIN A-RELATED"/>
    <property type="match status" value="1"/>
</dbReference>